<dbReference type="InterPro" id="IPR014772">
    <property type="entry name" value="Munc13_dom-2"/>
</dbReference>
<dbReference type="Proteomes" id="UP000287651">
    <property type="component" value="Unassembled WGS sequence"/>
</dbReference>
<gene>
    <name evidence="4" type="ORF">B296_00010619</name>
</gene>
<organism evidence="4 5">
    <name type="scientific">Ensete ventricosum</name>
    <name type="common">Abyssinian banana</name>
    <name type="synonym">Musa ensete</name>
    <dbReference type="NCBI Taxonomy" id="4639"/>
    <lineage>
        <taxon>Eukaryota</taxon>
        <taxon>Viridiplantae</taxon>
        <taxon>Streptophyta</taxon>
        <taxon>Embryophyta</taxon>
        <taxon>Tracheophyta</taxon>
        <taxon>Spermatophyta</taxon>
        <taxon>Magnoliopsida</taxon>
        <taxon>Liliopsida</taxon>
        <taxon>Zingiberales</taxon>
        <taxon>Musaceae</taxon>
        <taxon>Ensete</taxon>
    </lineage>
</organism>
<reference evidence="4 5" key="1">
    <citation type="journal article" date="2014" name="Agronomy (Basel)">
        <title>A Draft Genome Sequence for Ensete ventricosum, the Drought-Tolerant Tree Against Hunger.</title>
        <authorList>
            <person name="Harrison J."/>
            <person name="Moore K.A."/>
            <person name="Paszkiewicz K."/>
            <person name="Jones T."/>
            <person name="Grant M."/>
            <person name="Ambacheew D."/>
            <person name="Muzemil S."/>
            <person name="Studholme D.J."/>
        </authorList>
    </citation>
    <scope>NUCLEOTIDE SEQUENCE [LARGE SCALE GENOMIC DNA]</scope>
</reference>
<evidence type="ECO:0000313" key="4">
    <source>
        <dbReference type="EMBL" id="RRT63924.1"/>
    </source>
</evidence>
<name>A0A426ZJ34_ENSVE</name>
<keyword evidence="1" id="KW-0175">Coiled coil</keyword>
<dbReference type="InterPro" id="IPR057984">
    <property type="entry name" value="PATROL1_C"/>
</dbReference>
<dbReference type="AlphaFoldDB" id="A0A426ZJ34"/>
<evidence type="ECO:0000256" key="1">
    <source>
        <dbReference type="SAM" id="Coils"/>
    </source>
</evidence>
<proteinExistence type="predicted"/>
<feature type="domain" description="MHD1" evidence="2">
    <location>
        <begin position="302"/>
        <end position="422"/>
    </location>
</feature>
<accession>A0A426ZJ34</accession>
<feature type="domain" description="MHD2" evidence="3">
    <location>
        <begin position="571"/>
        <end position="681"/>
    </location>
</feature>
<evidence type="ECO:0008006" key="6">
    <source>
        <dbReference type="Google" id="ProtNLM"/>
    </source>
</evidence>
<dbReference type="PANTHER" id="PTHR31280:SF4">
    <property type="entry name" value="ELONGATION FACTOR TS (DUF810)"/>
    <property type="match status" value="1"/>
</dbReference>
<dbReference type="InterPro" id="IPR008528">
    <property type="entry name" value="unc-13_homologue"/>
</dbReference>
<protein>
    <recommendedName>
        <fullName evidence="6">MHD1 domain-containing protein</fullName>
    </recommendedName>
</protein>
<dbReference type="InterPro" id="IPR014770">
    <property type="entry name" value="Munc13_1"/>
</dbReference>
<evidence type="ECO:0000259" key="2">
    <source>
        <dbReference type="PROSITE" id="PS51258"/>
    </source>
</evidence>
<feature type="coiled-coil region" evidence="1">
    <location>
        <begin position="493"/>
        <end position="520"/>
    </location>
</feature>
<evidence type="ECO:0000313" key="5">
    <source>
        <dbReference type="Proteomes" id="UP000287651"/>
    </source>
</evidence>
<sequence>MESMVLPLELLQQFKSSDFPDQQEYMHWQTRNLKVLDAGLLRHPYLPLDKSDAASQRLRQILREASETPIETRKNSEAMQVLRNAAMSLAYRSFNGFGSDTCHWADGFPLNLYLYQMLLEACFNNSSEEASIIDEIDEVLELIKKTWVFLGLNEMFHNLCFAWILFHRFVTTGQVDIDLLIAADKQLTEVAKDAKATQDPTYSKFLKSILSSIMSWTEKRLLAYHDMFSSNNIESMQIIVSLGVTGAKIPVEDISNEYRRHRRKEETDVAHSRIDAYIRSSLRTAFAQQFISSVTELTPDVVQVLRAADKLEKQLVNIAVEDSVDSDDGGKSLIREMPPYEAESAIANLVWIPTATKESCAPSSVEVLRIIDETLDAYFRLPIPMHPALFPDLLIGLDQNLRHYASKAKAGCGRFHQFMCWIVNSTTNHSSFSGSRNNFMPALPALTRCEVGSKLWKKKDKSQNLTKRRSQVGSTKGDGSLGLSHLCVRINSLYHIRKELENLEKKIKTCLRNTETAQADVLNGMRTSFELSLAACQEGILQLCETIAYKVVFHDLSHILWDTLYAGEPAASRIHPFLKELDPTLEMVSSTVHNRVRYRVITALMKASFDGFLLVLLAGGPSRGFSRQDSHIIEDDFKSLKDLYLADGDGLPEELVEKAAREVNNVLPLFRTDTESLIERFKRMVVETNGTAAISKYPLPPNPGHWSPTEPNTVLHVLCHRNDDAATKFLKRTYNLPKKL</sequence>
<evidence type="ECO:0000259" key="3">
    <source>
        <dbReference type="PROSITE" id="PS51259"/>
    </source>
</evidence>
<dbReference type="EMBL" id="AMZH03006407">
    <property type="protein sequence ID" value="RRT63924.1"/>
    <property type="molecule type" value="Genomic_DNA"/>
</dbReference>
<dbReference type="PROSITE" id="PS51259">
    <property type="entry name" value="MHD2"/>
    <property type="match status" value="1"/>
</dbReference>
<dbReference type="Pfam" id="PF25761">
    <property type="entry name" value="TPR_PATROL1"/>
    <property type="match status" value="2"/>
</dbReference>
<dbReference type="PROSITE" id="PS51258">
    <property type="entry name" value="MHD1"/>
    <property type="match status" value="1"/>
</dbReference>
<comment type="caution">
    <text evidence="4">The sequence shown here is derived from an EMBL/GenBank/DDBJ whole genome shotgun (WGS) entry which is preliminary data.</text>
</comment>
<dbReference type="PANTHER" id="PTHR31280">
    <property type="entry name" value="PROTEIN UNC-13 HOMOLOG"/>
    <property type="match status" value="1"/>
</dbReference>